<evidence type="ECO:0008006" key="4">
    <source>
        <dbReference type="Google" id="ProtNLM"/>
    </source>
</evidence>
<dbReference type="AlphaFoldDB" id="A0A844Z4E3"/>
<evidence type="ECO:0000313" key="2">
    <source>
        <dbReference type="EMBL" id="MXO82588.1"/>
    </source>
</evidence>
<evidence type="ECO:0000313" key="3">
    <source>
        <dbReference type="Proteomes" id="UP000460290"/>
    </source>
</evidence>
<organism evidence="2 3">
    <name type="scientific">Pontixanthobacter aestiaquae</name>
    <dbReference type="NCBI Taxonomy" id="1509367"/>
    <lineage>
        <taxon>Bacteria</taxon>
        <taxon>Pseudomonadati</taxon>
        <taxon>Pseudomonadota</taxon>
        <taxon>Alphaproteobacteria</taxon>
        <taxon>Sphingomonadales</taxon>
        <taxon>Erythrobacteraceae</taxon>
        <taxon>Pontixanthobacter</taxon>
    </lineage>
</organism>
<dbReference type="Proteomes" id="UP000460290">
    <property type="component" value="Unassembled WGS sequence"/>
</dbReference>
<dbReference type="RefSeq" id="WP_160613023.1">
    <property type="nucleotide sequence ID" value="NZ_JAUFQM010000001.1"/>
</dbReference>
<keyword evidence="1" id="KW-0732">Signal</keyword>
<gene>
    <name evidence="2" type="ORF">GRI35_04270</name>
</gene>
<name>A0A844Z4E3_9SPHN</name>
<protein>
    <recommendedName>
        <fullName evidence="4">Secreted protein</fullName>
    </recommendedName>
</protein>
<comment type="caution">
    <text evidence="2">The sequence shown here is derived from an EMBL/GenBank/DDBJ whole genome shotgun (WGS) entry which is preliminary data.</text>
</comment>
<feature type="chain" id="PRO_5032851149" description="Secreted protein" evidence="1">
    <location>
        <begin position="27"/>
        <end position="238"/>
    </location>
</feature>
<evidence type="ECO:0000256" key="1">
    <source>
        <dbReference type="SAM" id="SignalP"/>
    </source>
</evidence>
<accession>A0A844Z4E3</accession>
<dbReference type="EMBL" id="WTYZ01000001">
    <property type="protein sequence ID" value="MXO82588.1"/>
    <property type="molecule type" value="Genomic_DNA"/>
</dbReference>
<reference evidence="2 3" key="1">
    <citation type="submission" date="2019-12" db="EMBL/GenBank/DDBJ databases">
        <title>Genomic-based taxomic classification of the family Erythrobacteraceae.</title>
        <authorList>
            <person name="Xu L."/>
        </authorList>
    </citation>
    <scope>NUCLEOTIDE SEQUENCE [LARGE SCALE GENOMIC DNA]</scope>
    <source>
        <strain evidence="2 3">KCTC 42006</strain>
    </source>
</reference>
<dbReference type="OrthoDB" id="8060097at2"/>
<sequence length="238" mass="24786">MFSVRPLMIAAALGCAALVAPIAVQAGVVIKSSGPSAGKYPVGMKLSDSGRITLKTGDSVTILANGGTRVISGAGTHRVAERGKSNRTAIAALTRRRAAGQVRTGATRGDPPPASLTSPNLWWVDVSKSGTMCVADMSAVQMWRPGRDQASTYVIASAESAEHVHVTFLEEEMVTAWDSKRLPLTQGATYSITGPGGSPSTITFTQMDEVPEDLDDLTVALLGKGCTTQVDLLATALM</sequence>
<keyword evidence="3" id="KW-1185">Reference proteome</keyword>
<proteinExistence type="predicted"/>
<feature type="signal peptide" evidence="1">
    <location>
        <begin position="1"/>
        <end position="26"/>
    </location>
</feature>